<sequence length="326" mass="35824">MNVLIWHVHDSWMTSFVHGNHTYLVPCAAERGNWARGRTGRSRPAAVREIAPADLAKEQVDVVVLQRPEELELARRWLGRAPGTDLPAVYVEHNAPRAHAALTRHALADRSDILLVHVTHFNRLMWDNGRCPVTVITHGVLDPGHRYTGELERAATIIDEPVRRGRITGTDLLVPLSQAAPIDVFGIDTDDLHVALGLPPERVHGAGDHGQSRLHAELARRRVFVHTARWTSLGLSVVEAMFLGMPVVALGTTEAPSSIPADAGIVSNDPAVLDEAVRMFLQEKCFAEVVGNAGRHWAKDTFGIDRFTAAWDRLLAEVAAAHPVRT</sequence>
<protein>
    <submittedName>
        <fullName evidence="3">Glycosyltransferase</fullName>
    </submittedName>
</protein>
<dbReference type="EMBL" id="JADLQX010000003">
    <property type="protein sequence ID" value="MBF6297136.1"/>
    <property type="molecule type" value="Genomic_DNA"/>
</dbReference>
<evidence type="ECO:0000313" key="3">
    <source>
        <dbReference type="EMBL" id="MBF6297136.1"/>
    </source>
</evidence>
<evidence type="ECO:0000259" key="2">
    <source>
        <dbReference type="Pfam" id="PF00534"/>
    </source>
</evidence>
<keyword evidence="1" id="KW-0808">Transferase</keyword>
<dbReference type="Gene3D" id="3.40.50.2000">
    <property type="entry name" value="Glycogen Phosphorylase B"/>
    <property type="match status" value="1"/>
</dbReference>
<dbReference type="Proteomes" id="UP000702209">
    <property type="component" value="Unassembled WGS sequence"/>
</dbReference>
<dbReference type="Pfam" id="PF00534">
    <property type="entry name" value="Glycos_transf_1"/>
    <property type="match status" value="1"/>
</dbReference>
<comment type="caution">
    <text evidence="3">The sequence shown here is derived from an EMBL/GenBank/DDBJ whole genome shotgun (WGS) entry which is preliminary data.</text>
</comment>
<dbReference type="InterPro" id="IPR001296">
    <property type="entry name" value="Glyco_trans_1"/>
</dbReference>
<keyword evidence="4" id="KW-1185">Reference proteome</keyword>
<gene>
    <name evidence="3" type="ORF">IU459_06210</name>
</gene>
<reference evidence="3 4" key="1">
    <citation type="submission" date="2020-10" db="EMBL/GenBank/DDBJ databases">
        <title>Identification of Nocardia species via Next-generation sequencing and recognition of intraspecies genetic diversity.</title>
        <authorList>
            <person name="Li P."/>
            <person name="Li P."/>
            <person name="Lu B."/>
        </authorList>
    </citation>
    <scope>NUCLEOTIDE SEQUENCE [LARGE SCALE GENOMIC DNA]</scope>
    <source>
        <strain evidence="3 4">BJ06-0157</strain>
    </source>
</reference>
<name>A0ABS0CKK8_9NOCA</name>
<organism evidence="3 4">
    <name type="scientific">Nocardia amamiensis</name>
    <dbReference type="NCBI Taxonomy" id="404578"/>
    <lineage>
        <taxon>Bacteria</taxon>
        <taxon>Bacillati</taxon>
        <taxon>Actinomycetota</taxon>
        <taxon>Actinomycetes</taxon>
        <taxon>Mycobacteriales</taxon>
        <taxon>Nocardiaceae</taxon>
        <taxon>Nocardia</taxon>
    </lineage>
</organism>
<evidence type="ECO:0000256" key="1">
    <source>
        <dbReference type="ARBA" id="ARBA00022679"/>
    </source>
</evidence>
<dbReference type="SUPFAM" id="SSF53756">
    <property type="entry name" value="UDP-Glycosyltransferase/glycogen phosphorylase"/>
    <property type="match status" value="1"/>
</dbReference>
<accession>A0ABS0CKK8</accession>
<feature type="domain" description="Glycosyl transferase family 1" evidence="2">
    <location>
        <begin position="206"/>
        <end position="297"/>
    </location>
</feature>
<evidence type="ECO:0000313" key="4">
    <source>
        <dbReference type="Proteomes" id="UP000702209"/>
    </source>
</evidence>
<proteinExistence type="predicted"/>